<dbReference type="PANTHER" id="PTHR42942:SF1">
    <property type="entry name" value="ALKYLTRANSFERASE-LIKE PROTEIN 1"/>
    <property type="match status" value="1"/>
</dbReference>
<dbReference type="GO" id="GO:0006281">
    <property type="term" value="P:DNA repair"/>
    <property type="evidence" value="ECO:0007669"/>
    <property type="project" value="InterPro"/>
</dbReference>
<evidence type="ECO:0000313" key="4">
    <source>
        <dbReference type="Proteomes" id="UP000317893"/>
    </source>
</evidence>
<dbReference type="Pfam" id="PF13669">
    <property type="entry name" value="Glyoxalase_4"/>
    <property type="match status" value="1"/>
</dbReference>
<dbReference type="SUPFAM" id="SSF54593">
    <property type="entry name" value="Glyoxalase/Bleomycin resistance protein/Dihydroxybiphenyl dioxygenase"/>
    <property type="match status" value="1"/>
</dbReference>
<dbReference type="GO" id="GO:0003824">
    <property type="term" value="F:catalytic activity"/>
    <property type="evidence" value="ECO:0007669"/>
    <property type="project" value="InterPro"/>
</dbReference>
<dbReference type="Gene3D" id="3.10.180.10">
    <property type="entry name" value="2,3-Dihydroxybiphenyl 1,2-Dioxygenase, domain 1"/>
    <property type="match status" value="1"/>
</dbReference>
<dbReference type="InterPro" id="IPR037523">
    <property type="entry name" value="VOC_core"/>
</dbReference>
<dbReference type="InterPro" id="IPR029068">
    <property type="entry name" value="Glyas_Bleomycin-R_OHBP_Dase"/>
</dbReference>
<dbReference type="InterPro" id="IPR052520">
    <property type="entry name" value="ATL_DNA_repair"/>
</dbReference>
<accession>A0A542DW56</accession>
<dbReference type="InterPro" id="IPR036388">
    <property type="entry name" value="WH-like_DNA-bd_sf"/>
</dbReference>
<sequence length="250" mass="27168">MGAPYGVVPEAAQRVLEVVARIPEGKVATYGDVGALVGRGPRWPGNVLGRYGADVPWWRVVRAGGWPPQGHEEVALEHYRAEGTPLVRGTLDGLRVDLARARWEPTDDDARPERPSAGARGSLHHVEVWVGDLTQARRSLGWLLGELGYRRTDRWPQDGSVGESWELGATYVVLEAGSDVTGPHDRRRAGVNHLAFHAGSRADVDRLVRAAPAHGWSLMYVDRHPFAGGPGHYAAYLEDAAGFEVELVAG</sequence>
<dbReference type="PANTHER" id="PTHR42942">
    <property type="entry name" value="6-O-METHYLGUANINE DNA METHYLTRANSFERASE"/>
    <property type="match status" value="1"/>
</dbReference>
<dbReference type="Gene3D" id="1.10.10.10">
    <property type="entry name" value="Winged helix-like DNA-binding domain superfamily/Winged helix DNA-binding domain"/>
    <property type="match status" value="1"/>
</dbReference>
<proteinExistence type="predicted"/>
<dbReference type="EMBL" id="VFMN01000001">
    <property type="protein sequence ID" value="TQJ07331.1"/>
    <property type="molecule type" value="Genomic_DNA"/>
</dbReference>
<protein>
    <submittedName>
        <fullName evidence="3">Alkylated DNA nucleotide flippase Atl1</fullName>
    </submittedName>
</protein>
<feature type="domain" description="VOC" evidence="2">
    <location>
        <begin position="122"/>
        <end position="250"/>
    </location>
</feature>
<name>A0A542DW56_9MICO</name>
<dbReference type="CDD" id="cd06445">
    <property type="entry name" value="ATase"/>
    <property type="match status" value="1"/>
</dbReference>
<comment type="caution">
    <text evidence="3">The sequence shown here is derived from an EMBL/GenBank/DDBJ whole genome shotgun (WGS) entry which is preliminary data.</text>
</comment>
<gene>
    <name evidence="3" type="ORF">FB458_0391</name>
</gene>
<dbReference type="InterPro" id="IPR014048">
    <property type="entry name" value="MethylDNA_cys_MeTrfase_DNA-bd"/>
</dbReference>
<keyword evidence="1" id="KW-0227">DNA damage</keyword>
<dbReference type="InterPro" id="IPR036217">
    <property type="entry name" value="MethylDNA_cys_MeTrfase_DNAb"/>
</dbReference>
<dbReference type="RefSeq" id="WP_141846278.1">
    <property type="nucleotide sequence ID" value="NZ_BAAAPR010000006.1"/>
</dbReference>
<evidence type="ECO:0000256" key="1">
    <source>
        <dbReference type="ARBA" id="ARBA00022763"/>
    </source>
</evidence>
<organism evidence="3 4">
    <name type="scientific">Lapillicoccus jejuensis</name>
    <dbReference type="NCBI Taxonomy" id="402171"/>
    <lineage>
        <taxon>Bacteria</taxon>
        <taxon>Bacillati</taxon>
        <taxon>Actinomycetota</taxon>
        <taxon>Actinomycetes</taxon>
        <taxon>Micrococcales</taxon>
        <taxon>Intrasporangiaceae</taxon>
        <taxon>Lapillicoccus</taxon>
    </lineage>
</organism>
<dbReference type="PROSITE" id="PS51819">
    <property type="entry name" value="VOC"/>
    <property type="match status" value="1"/>
</dbReference>
<evidence type="ECO:0000313" key="3">
    <source>
        <dbReference type="EMBL" id="TQJ07331.1"/>
    </source>
</evidence>
<dbReference type="AlphaFoldDB" id="A0A542DW56"/>
<dbReference type="OrthoDB" id="9132167at2"/>
<reference evidence="3 4" key="1">
    <citation type="submission" date="2019-06" db="EMBL/GenBank/DDBJ databases">
        <title>Sequencing the genomes of 1000 actinobacteria strains.</title>
        <authorList>
            <person name="Klenk H.-P."/>
        </authorList>
    </citation>
    <scope>NUCLEOTIDE SEQUENCE [LARGE SCALE GENOMIC DNA]</scope>
    <source>
        <strain evidence="3 4">DSM 18607</strain>
    </source>
</reference>
<dbReference type="SUPFAM" id="SSF46767">
    <property type="entry name" value="Methylated DNA-protein cysteine methyltransferase, C-terminal domain"/>
    <property type="match status" value="1"/>
</dbReference>
<dbReference type="Pfam" id="PF01035">
    <property type="entry name" value="DNA_binding_1"/>
    <property type="match status" value="1"/>
</dbReference>
<keyword evidence="4" id="KW-1185">Reference proteome</keyword>
<evidence type="ECO:0000259" key="2">
    <source>
        <dbReference type="PROSITE" id="PS51819"/>
    </source>
</evidence>
<dbReference type="Proteomes" id="UP000317893">
    <property type="component" value="Unassembled WGS sequence"/>
</dbReference>